<keyword evidence="3" id="KW-1185">Reference proteome</keyword>
<dbReference type="InterPro" id="IPR052897">
    <property type="entry name" value="Sec-Metab_Biosynth_Hydrolase"/>
</dbReference>
<dbReference type="PANTHER" id="PTHR37017:SF11">
    <property type="entry name" value="ESTERASE_LIPASE_THIOESTERASE DOMAIN-CONTAINING PROTEIN"/>
    <property type="match status" value="1"/>
</dbReference>
<evidence type="ECO:0000313" key="3">
    <source>
        <dbReference type="Proteomes" id="UP000226192"/>
    </source>
</evidence>
<dbReference type="Pfam" id="PF12697">
    <property type="entry name" value="Abhydrolase_6"/>
    <property type="match status" value="1"/>
</dbReference>
<protein>
    <recommendedName>
        <fullName evidence="1">AB hydrolase-1 domain-containing protein</fullName>
    </recommendedName>
</protein>
<dbReference type="AlphaFoldDB" id="A0A2C5YA78"/>
<comment type="caution">
    <text evidence="2">The sequence shown here is derived from an EMBL/GenBank/DDBJ whole genome shotgun (WGS) entry which is preliminary data.</text>
</comment>
<dbReference type="SUPFAM" id="SSF53474">
    <property type="entry name" value="alpha/beta-Hydrolases"/>
    <property type="match status" value="1"/>
</dbReference>
<dbReference type="InterPro" id="IPR029058">
    <property type="entry name" value="AB_hydrolase_fold"/>
</dbReference>
<dbReference type="STRING" id="1399860.A0A2C5YA78"/>
<evidence type="ECO:0000313" key="2">
    <source>
        <dbReference type="EMBL" id="PHH64523.1"/>
    </source>
</evidence>
<proteinExistence type="predicted"/>
<dbReference type="Gene3D" id="3.40.50.1820">
    <property type="entry name" value="alpha/beta hydrolase"/>
    <property type="match status" value="1"/>
</dbReference>
<feature type="domain" description="AB hydrolase-1" evidence="1">
    <location>
        <begin position="8"/>
        <end position="246"/>
    </location>
</feature>
<dbReference type="PANTHER" id="PTHR37017">
    <property type="entry name" value="AB HYDROLASE-1 DOMAIN-CONTAINING PROTEIN-RELATED"/>
    <property type="match status" value="1"/>
</dbReference>
<accession>A0A2C5YA78</accession>
<dbReference type="OrthoDB" id="408373at2759"/>
<reference evidence="2 3" key="1">
    <citation type="submission" date="2017-06" db="EMBL/GenBank/DDBJ databases">
        <title>Ant-infecting Ophiocordyceps genomes reveal a high diversity of potential behavioral manipulation genes and a possible major role for enterotoxins.</title>
        <authorList>
            <person name="De Bekker C."/>
            <person name="Evans H.C."/>
            <person name="Brachmann A."/>
            <person name="Hughes D.P."/>
        </authorList>
    </citation>
    <scope>NUCLEOTIDE SEQUENCE [LARGE SCALE GENOMIC DNA]</scope>
    <source>
        <strain evidence="2 3">Map64</strain>
    </source>
</reference>
<name>A0A2C5YA78_9HYPO</name>
<evidence type="ECO:0000259" key="1">
    <source>
        <dbReference type="Pfam" id="PF12697"/>
    </source>
</evidence>
<organism evidence="2 3">
    <name type="scientific">Ophiocordyceps australis</name>
    <dbReference type="NCBI Taxonomy" id="1399860"/>
    <lineage>
        <taxon>Eukaryota</taxon>
        <taxon>Fungi</taxon>
        <taxon>Dikarya</taxon>
        <taxon>Ascomycota</taxon>
        <taxon>Pezizomycotina</taxon>
        <taxon>Sordariomycetes</taxon>
        <taxon>Hypocreomycetidae</taxon>
        <taxon>Hypocreales</taxon>
        <taxon>Ophiocordycipitaceae</taxon>
        <taxon>Ophiocordyceps</taxon>
    </lineage>
</organism>
<sequence length="261" mass="28288">MSPPLPAVVLVPGAWTPPPAYHRLHSALETRGFVVHSPALPTNNGQQPPNSSFDADVRAVRLAVLPLVQAGQQVVLLMHSYGGVPGTSALQDLTLKDRRGQNLQGGVVALVYAAAFMLEESQSIRTVVQAVDLPGRNSLVQFSSDKTTWFPLDPRWLLYHDLAPQDQEEQAKLLKWGNAAILTGQTTYAAWKHVPTLYVQSLKDRWLPPEFQAFCLQNAANAGAPVRVAALDSGHSPYVNFAADLAQMTLEAAKGAQAHFS</sequence>
<gene>
    <name evidence="2" type="ORF">CDD81_4302</name>
</gene>
<dbReference type="Proteomes" id="UP000226192">
    <property type="component" value="Unassembled WGS sequence"/>
</dbReference>
<dbReference type="EMBL" id="NJET01000029">
    <property type="protein sequence ID" value="PHH64523.1"/>
    <property type="molecule type" value="Genomic_DNA"/>
</dbReference>
<dbReference type="InterPro" id="IPR000073">
    <property type="entry name" value="AB_hydrolase_1"/>
</dbReference>